<gene>
    <name evidence="2" type="ORF">THAOC_20683</name>
</gene>
<dbReference type="Proteomes" id="UP000266841">
    <property type="component" value="Unassembled WGS sequence"/>
</dbReference>
<comment type="caution">
    <text evidence="2">The sequence shown here is derived from an EMBL/GenBank/DDBJ whole genome shotgun (WGS) entry which is preliminary data.</text>
</comment>
<dbReference type="AlphaFoldDB" id="K0RZB6"/>
<organism evidence="2 3">
    <name type="scientific">Thalassiosira oceanica</name>
    <name type="common">Marine diatom</name>
    <dbReference type="NCBI Taxonomy" id="159749"/>
    <lineage>
        <taxon>Eukaryota</taxon>
        <taxon>Sar</taxon>
        <taxon>Stramenopiles</taxon>
        <taxon>Ochrophyta</taxon>
        <taxon>Bacillariophyta</taxon>
        <taxon>Coscinodiscophyceae</taxon>
        <taxon>Thalassiosirophycidae</taxon>
        <taxon>Thalassiosirales</taxon>
        <taxon>Thalassiosiraceae</taxon>
        <taxon>Thalassiosira</taxon>
    </lineage>
</organism>
<sequence length="56" mass="5333">SSHGCRPAASLAVFHGAEVLLYDLAGTARDGASTAAGAARTAEDVATGAAEATASS</sequence>
<dbReference type="EMBL" id="AGNL01023551">
    <property type="protein sequence ID" value="EJK59133.1"/>
    <property type="molecule type" value="Genomic_DNA"/>
</dbReference>
<name>K0RZB6_THAOC</name>
<protein>
    <submittedName>
        <fullName evidence="2">Uncharacterized protein</fullName>
    </submittedName>
</protein>
<reference evidence="2 3" key="1">
    <citation type="journal article" date="2012" name="Genome Biol.">
        <title>Genome and low-iron response of an oceanic diatom adapted to chronic iron limitation.</title>
        <authorList>
            <person name="Lommer M."/>
            <person name="Specht M."/>
            <person name="Roy A.S."/>
            <person name="Kraemer L."/>
            <person name="Andreson R."/>
            <person name="Gutowska M.A."/>
            <person name="Wolf J."/>
            <person name="Bergner S.V."/>
            <person name="Schilhabel M.B."/>
            <person name="Klostermeier U.C."/>
            <person name="Beiko R.G."/>
            <person name="Rosenstiel P."/>
            <person name="Hippler M."/>
            <person name="Laroche J."/>
        </authorList>
    </citation>
    <scope>NUCLEOTIDE SEQUENCE [LARGE SCALE GENOMIC DNA]</scope>
    <source>
        <strain evidence="2 3">CCMP1005</strain>
    </source>
</reference>
<proteinExistence type="predicted"/>
<feature type="region of interest" description="Disordered" evidence="1">
    <location>
        <begin position="33"/>
        <end position="56"/>
    </location>
</feature>
<feature type="non-terminal residue" evidence="2">
    <location>
        <position position="1"/>
    </location>
</feature>
<evidence type="ECO:0000313" key="3">
    <source>
        <dbReference type="Proteomes" id="UP000266841"/>
    </source>
</evidence>
<evidence type="ECO:0000256" key="1">
    <source>
        <dbReference type="SAM" id="MobiDB-lite"/>
    </source>
</evidence>
<keyword evidence="3" id="KW-1185">Reference proteome</keyword>
<accession>K0RZB6</accession>
<evidence type="ECO:0000313" key="2">
    <source>
        <dbReference type="EMBL" id="EJK59133.1"/>
    </source>
</evidence>